<evidence type="ECO:0000256" key="1">
    <source>
        <dbReference type="ARBA" id="ARBA00004377"/>
    </source>
</evidence>
<name>A0ABS5ZFD6_9GAMM</name>
<feature type="domain" description="AprE-like beta-barrel" evidence="10">
    <location>
        <begin position="337"/>
        <end position="425"/>
    </location>
</feature>
<sequence length="448" mass="49978">MEKGVSTTLAQVIDQHSRQQSHWFADPLLKEEGGNAWIFLSLWGIFGVLLIVIVAGTVWSVEQRIVATGRVIAQGDMRTIQLFEGGNIASVLVSPGQLVESGQALLVMDTAKDQLEHKKLKSHYDHLLLKERVYRTLLTGHVLDGVDSGRDQATLDDEMRAYYDQERVRYLAKLTPIKQQITELSSHLKEEQSSLYVLQKKKIKFQEALEAKQVLLQKGFITHKQLNTDQQNLSEVTATLEQVKASILAGKQALDDIQQQFQRAKEEAKSQWTKQLTQVVTQQTKVLNQIEQADERIRQMTIKSPIRGVIQTVRSTENNHVAAGGIVAEVVPLNQSLMVEVKVDKKIIKTLQVGQEVLVAIATFNFNNSEAVQGKVKSLPNTTFVNEAGSPYQKVIIGLATDSVGNQASDNKILPGMTVRASISIGYQPILNYLFKPLWQQSKQHAGV</sequence>
<dbReference type="Gene3D" id="2.40.30.170">
    <property type="match status" value="1"/>
</dbReference>
<keyword evidence="6 9" id="KW-0812">Transmembrane</keyword>
<keyword evidence="8 9" id="KW-0472">Membrane</keyword>
<keyword evidence="4 9" id="KW-1003">Cell membrane</keyword>
<evidence type="ECO:0000256" key="8">
    <source>
        <dbReference type="ARBA" id="ARBA00023136"/>
    </source>
</evidence>
<dbReference type="RefSeq" id="WP_215821005.1">
    <property type="nucleotide sequence ID" value="NZ_JAGSOY010000048.1"/>
</dbReference>
<dbReference type="Pfam" id="PF26002">
    <property type="entry name" value="Beta-barrel_AprE"/>
    <property type="match status" value="1"/>
</dbReference>
<dbReference type="InterPro" id="IPR058982">
    <property type="entry name" value="Beta-barrel_AprE"/>
</dbReference>
<gene>
    <name evidence="11" type="ORF">KCG35_17050</name>
</gene>
<evidence type="ECO:0000256" key="2">
    <source>
        <dbReference type="ARBA" id="ARBA00009477"/>
    </source>
</evidence>
<protein>
    <recommendedName>
        <fullName evidence="9">Membrane fusion protein (MFP) family protein</fullName>
    </recommendedName>
</protein>
<evidence type="ECO:0000256" key="5">
    <source>
        <dbReference type="ARBA" id="ARBA00022519"/>
    </source>
</evidence>
<evidence type="ECO:0000256" key="4">
    <source>
        <dbReference type="ARBA" id="ARBA00022475"/>
    </source>
</evidence>
<comment type="subcellular location">
    <subcellularLocation>
        <location evidence="1 9">Cell inner membrane</location>
        <topology evidence="1 9">Single-pass membrane protein</topology>
    </subcellularLocation>
</comment>
<keyword evidence="3 9" id="KW-0813">Transport</keyword>
<keyword evidence="7 9" id="KW-1133">Transmembrane helix</keyword>
<dbReference type="NCBIfam" id="TIGR01843">
    <property type="entry name" value="type_I_hlyD"/>
    <property type="match status" value="1"/>
</dbReference>
<organism evidence="11 12">
    <name type="scientific">Zooshikella harenae</name>
    <dbReference type="NCBI Taxonomy" id="2827238"/>
    <lineage>
        <taxon>Bacteria</taxon>
        <taxon>Pseudomonadati</taxon>
        <taxon>Pseudomonadota</taxon>
        <taxon>Gammaproteobacteria</taxon>
        <taxon>Oceanospirillales</taxon>
        <taxon>Zooshikellaceae</taxon>
        <taxon>Zooshikella</taxon>
    </lineage>
</organism>
<dbReference type="EMBL" id="JAGSOY010000048">
    <property type="protein sequence ID" value="MBU2712778.1"/>
    <property type="molecule type" value="Genomic_DNA"/>
</dbReference>
<dbReference type="InterPro" id="IPR010129">
    <property type="entry name" value="T1SS_HlyD"/>
</dbReference>
<evidence type="ECO:0000256" key="3">
    <source>
        <dbReference type="ARBA" id="ARBA00022448"/>
    </source>
</evidence>
<dbReference type="PRINTS" id="PR01490">
    <property type="entry name" value="RTXTOXIND"/>
</dbReference>
<dbReference type="Proteomes" id="UP000690515">
    <property type="component" value="Unassembled WGS sequence"/>
</dbReference>
<evidence type="ECO:0000256" key="7">
    <source>
        <dbReference type="ARBA" id="ARBA00022989"/>
    </source>
</evidence>
<proteinExistence type="inferred from homology"/>
<keyword evidence="12" id="KW-1185">Reference proteome</keyword>
<evidence type="ECO:0000313" key="11">
    <source>
        <dbReference type="EMBL" id="MBU2712778.1"/>
    </source>
</evidence>
<evidence type="ECO:0000256" key="6">
    <source>
        <dbReference type="ARBA" id="ARBA00022692"/>
    </source>
</evidence>
<evidence type="ECO:0000313" key="12">
    <source>
        <dbReference type="Proteomes" id="UP000690515"/>
    </source>
</evidence>
<dbReference type="InterPro" id="IPR050739">
    <property type="entry name" value="MFP"/>
</dbReference>
<reference evidence="11 12" key="1">
    <citation type="submission" date="2021-04" db="EMBL/GenBank/DDBJ databases">
        <authorList>
            <person name="Pira H."/>
            <person name="Risdian C."/>
            <person name="Wink J."/>
        </authorList>
    </citation>
    <scope>NUCLEOTIDE SEQUENCE [LARGE SCALE GENOMIC DNA]</scope>
    <source>
        <strain evidence="11 12">WH53</strain>
    </source>
</reference>
<feature type="transmembrane region" description="Helical" evidence="9">
    <location>
        <begin position="36"/>
        <end position="61"/>
    </location>
</feature>
<comment type="similarity">
    <text evidence="2 9">Belongs to the membrane fusion protein (MFP) (TC 8.A.1) family.</text>
</comment>
<evidence type="ECO:0000259" key="10">
    <source>
        <dbReference type="Pfam" id="PF26002"/>
    </source>
</evidence>
<comment type="caution">
    <text evidence="11">The sequence shown here is derived from an EMBL/GenBank/DDBJ whole genome shotgun (WGS) entry which is preliminary data.</text>
</comment>
<dbReference type="PANTHER" id="PTHR30386">
    <property type="entry name" value="MEMBRANE FUSION SUBUNIT OF EMRAB-TOLC MULTIDRUG EFFLUX PUMP"/>
    <property type="match status" value="1"/>
</dbReference>
<dbReference type="PANTHER" id="PTHR30386:SF26">
    <property type="entry name" value="TRANSPORT PROTEIN COMB"/>
    <property type="match status" value="1"/>
</dbReference>
<accession>A0ABS5ZFD6</accession>
<keyword evidence="5 9" id="KW-0997">Cell inner membrane</keyword>
<evidence type="ECO:0000256" key="9">
    <source>
        <dbReference type="RuleBase" id="RU365093"/>
    </source>
</evidence>